<dbReference type="Proteomes" id="UP000268623">
    <property type="component" value="Unassembled WGS sequence"/>
</dbReference>
<name>A0A3M9XL55_9HYPH</name>
<reference evidence="2 3" key="1">
    <citation type="submission" date="2018-08" db="EMBL/GenBank/DDBJ databases">
        <title>Genome sequence of Methylocystis hirsuta CSC1, a methanotroph able to accumulate PHAs.</title>
        <authorList>
            <person name="Bordel S."/>
            <person name="Rodriguez E."/>
            <person name="Gancedo J."/>
            <person name="Munoz R."/>
        </authorList>
    </citation>
    <scope>NUCLEOTIDE SEQUENCE [LARGE SCALE GENOMIC DNA]</scope>
    <source>
        <strain evidence="2 3">CSC1</strain>
    </source>
</reference>
<organism evidence="2 3">
    <name type="scientific">Methylocystis hirsuta</name>
    <dbReference type="NCBI Taxonomy" id="369798"/>
    <lineage>
        <taxon>Bacteria</taxon>
        <taxon>Pseudomonadati</taxon>
        <taxon>Pseudomonadota</taxon>
        <taxon>Alphaproteobacteria</taxon>
        <taxon>Hyphomicrobiales</taxon>
        <taxon>Methylocystaceae</taxon>
        <taxon>Methylocystis</taxon>
    </lineage>
</organism>
<evidence type="ECO:0000313" key="3">
    <source>
        <dbReference type="Proteomes" id="UP000268623"/>
    </source>
</evidence>
<keyword evidence="3" id="KW-1185">Reference proteome</keyword>
<keyword evidence="1" id="KW-0812">Transmembrane</keyword>
<feature type="transmembrane region" description="Helical" evidence="1">
    <location>
        <begin position="60"/>
        <end position="82"/>
    </location>
</feature>
<evidence type="ECO:0000256" key="1">
    <source>
        <dbReference type="SAM" id="Phobius"/>
    </source>
</evidence>
<dbReference type="AlphaFoldDB" id="A0A3M9XL55"/>
<sequence>MTAVVLRLISVASLMFALLAAELAATFAFPGWGRGGGAIIAAAMVGVAAFGFMDLRQEGAVVWLFAAAAVLWLIILLGLGSLDPMTRTLYPTVIAVP</sequence>
<feature type="transmembrane region" description="Helical" evidence="1">
    <location>
        <begin position="34"/>
        <end position="53"/>
    </location>
</feature>
<keyword evidence="1" id="KW-1133">Transmembrane helix</keyword>
<keyword evidence="1" id="KW-0472">Membrane</keyword>
<accession>A0A3M9XL55</accession>
<gene>
    <name evidence="2" type="ORF">D1O30_04385</name>
</gene>
<protein>
    <submittedName>
        <fullName evidence="2">Uncharacterized protein</fullName>
    </submittedName>
</protein>
<dbReference type="RefSeq" id="WP_123174951.1">
    <property type="nucleotide sequence ID" value="NZ_QWDD01000001.1"/>
</dbReference>
<evidence type="ECO:0000313" key="2">
    <source>
        <dbReference type="EMBL" id="RNJ48963.1"/>
    </source>
</evidence>
<proteinExistence type="predicted"/>
<dbReference type="EMBL" id="QWDD01000001">
    <property type="protein sequence ID" value="RNJ48963.1"/>
    <property type="molecule type" value="Genomic_DNA"/>
</dbReference>
<comment type="caution">
    <text evidence="2">The sequence shown here is derived from an EMBL/GenBank/DDBJ whole genome shotgun (WGS) entry which is preliminary data.</text>
</comment>